<dbReference type="InterPro" id="IPR000531">
    <property type="entry name" value="Beta-barrel_TonB"/>
</dbReference>
<dbReference type="AlphaFoldDB" id="A0A060R6R3"/>
<dbReference type="InterPro" id="IPR039426">
    <property type="entry name" value="TonB-dep_rcpt-like"/>
</dbReference>
<dbReference type="InterPro" id="IPR023996">
    <property type="entry name" value="TonB-dep_OMP_SusC/RagA"/>
</dbReference>
<dbReference type="Pfam" id="PF13715">
    <property type="entry name" value="CarbopepD_reg_2"/>
    <property type="match status" value="1"/>
</dbReference>
<evidence type="ECO:0000256" key="4">
    <source>
        <dbReference type="ARBA" id="ARBA00022692"/>
    </source>
</evidence>
<evidence type="ECO:0000256" key="5">
    <source>
        <dbReference type="ARBA" id="ARBA00023077"/>
    </source>
</evidence>
<evidence type="ECO:0000256" key="6">
    <source>
        <dbReference type="ARBA" id="ARBA00023136"/>
    </source>
</evidence>
<keyword evidence="7 8" id="KW-0998">Cell outer membrane</keyword>
<dbReference type="Gene3D" id="2.170.130.10">
    <property type="entry name" value="TonB-dependent receptor, plug domain"/>
    <property type="match status" value="1"/>
</dbReference>
<comment type="subcellular location">
    <subcellularLocation>
        <location evidence="1 8">Cell outer membrane</location>
        <topology evidence="1 8">Multi-pass membrane protein</topology>
    </subcellularLocation>
</comment>
<evidence type="ECO:0000256" key="8">
    <source>
        <dbReference type="PROSITE-ProRule" id="PRU01360"/>
    </source>
</evidence>
<evidence type="ECO:0000256" key="3">
    <source>
        <dbReference type="ARBA" id="ARBA00022452"/>
    </source>
</evidence>
<evidence type="ECO:0000313" key="12">
    <source>
        <dbReference type="EMBL" id="CDN30717.1"/>
    </source>
</evidence>
<dbReference type="Gene3D" id="2.40.170.20">
    <property type="entry name" value="TonB-dependent receptor, beta-barrel domain"/>
    <property type="match status" value="1"/>
</dbReference>
<dbReference type="SUPFAM" id="SSF56935">
    <property type="entry name" value="Porins"/>
    <property type="match status" value="1"/>
</dbReference>
<dbReference type="InterPro" id="IPR023997">
    <property type="entry name" value="TonB-dep_OMP_SusC/RagA_CS"/>
</dbReference>
<evidence type="ECO:0000256" key="7">
    <source>
        <dbReference type="ARBA" id="ARBA00023237"/>
    </source>
</evidence>
<dbReference type="InterPro" id="IPR037066">
    <property type="entry name" value="Plug_dom_sf"/>
</dbReference>
<keyword evidence="6 8" id="KW-0472">Membrane</keyword>
<comment type="similarity">
    <text evidence="8 9">Belongs to the TonB-dependent receptor family.</text>
</comment>
<dbReference type="PROSITE" id="PS52016">
    <property type="entry name" value="TONB_DEPENDENT_REC_3"/>
    <property type="match status" value="1"/>
</dbReference>
<evidence type="ECO:0000256" key="2">
    <source>
        <dbReference type="ARBA" id="ARBA00022448"/>
    </source>
</evidence>
<sequence>MRHITQPIRAAVFTLALVVALPWALYASDYQRDPQLASAGEQQKIDVRVLVVEDGGTPVIGATVVLVGDNSKAELTDVNGIAILKNVPGDGTLEVSYVGMKTVKIPINGNIELTVKLTVDAIGMQEVVVVGFGTQRKVNLTGAVSVVKSTQLESRPVNNVGQALQGMIPGLNISTGGLGGELNNAPSINIRGGGTIGAGSSGNVLVLIDGMEGDMNAINPQDIESISTLKDAAASSIYGSRAPFGVILITTKRGKAGKVTVNYNNNFRWTSPLLTPNMMDSKTFAEYFNLAAKESGQGAVFSPYTMQKIEDYQAGKIDRNIQTESSNPLGANDSWKNYENSWGNNDWFATMYKKWVFSQEHHLAISGGSDKVQYFISGNVLDQNGLLRFSGDKYGRKSFAAKISAELAPWIKISSNSRLVREDYDRASYQAGLFYHNIARRWPTLPLNYPKVKEWDNPNYGNWNEIEQLRAGGRDKNEKDWIYQQIALNINPAQGWNINLEGNVRQTTNFKQLEVLPMYMMQPNGNITLWSWDAQASFVAGQTRVNSSAWKENFYTANLYTDYTMSLENGHNLKLLLGINTETSAHRDVSASGDGLITPKTPTVSNTSTQPAVSGSFADWATLGIFARVNYNYKDRYLVELNARYDGSSRFLSDQRWKLFPSFSAGWNVASEEFMGGVLWLNTLKIRGSWGQLGNQNTEYPYPFYTSMPSNKNYGWLINGNKPPLHVNAPGLVSSLLTWETVQSWNVGVDFALFNGRLNGTFDVYERVTHNMIGPAPALPGILGVDVPQTNNCDLQNRGWELELSWRDRIQSIGLDYGIRVNISDNVRKVTRYPNPTNSIIDKDGRWNQWYSGRLAGEIWGYTTLGIAQTQAEMDAHLAKVNQSQIGSNWQAGDIMYADLTGNGEINGGEGTLGKTGDRRIIGNSTPRYSYGINADFSWKGIDLQIFIQGIGKRDYAPAGPYMWGAHDGMWQSAGFVSHLDFWRSSTAQNTNPTGDNYNYFGANPDGFLPRLSWDSDKNKQIQTRYLQDASYMRLKNIQVGYTLPRSFTEKFGCSKLRIYISGDNLLTFCNMISTFDPETIADATGGWSDGKVYPLSKVISGGLSITF</sequence>
<feature type="domain" description="TonB-dependent receptor-like beta-barrel" evidence="10">
    <location>
        <begin position="443"/>
        <end position="1066"/>
    </location>
</feature>
<evidence type="ECO:0000256" key="1">
    <source>
        <dbReference type="ARBA" id="ARBA00004571"/>
    </source>
</evidence>
<organism evidence="12 13">
    <name type="scientific">Mucinivorans hirudinis</name>
    <dbReference type="NCBI Taxonomy" id="1433126"/>
    <lineage>
        <taxon>Bacteria</taxon>
        <taxon>Pseudomonadati</taxon>
        <taxon>Bacteroidota</taxon>
        <taxon>Bacteroidia</taxon>
        <taxon>Bacteroidales</taxon>
        <taxon>Rikenellaceae</taxon>
        <taxon>Mucinivorans</taxon>
    </lineage>
</organism>
<evidence type="ECO:0000256" key="9">
    <source>
        <dbReference type="RuleBase" id="RU003357"/>
    </source>
</evidence>
<keyword evidence="5 9" id="KW-0798">TonB box</keyword>
<dbReference type="Pfam" id="PF00593">
    <property type="entry name" value="TonB_dep_Rec_b-barrel"/>
    <property type="match status" value="1"/>
</dbReference>
<keyword evidence="3 8" id="KW-1134">Transmembrane beta strand</keyword>
<dbReference type="InterPro" id="IPR008969">
    <property type="entry name" value="CarboxyPept-like_regulatory"/>
</dbReference>
<dbReference type="OrthoDB" id="778480at2"/>
<reference evidence="12 13" key="1">
    <citation type="journal article" date="2015" name="Genome Announc.">
        <title>Complete Genome Sequence of the Novel Leech Symbiont Mucinivorans hirudinis M3T.</title>
        <authorList>
            <person name="Nelson M.C."/>
            <person name="Bomar L."/>
            <person name="Graf J."/>
        </authorList>
    </citation>
    <scope>NUCLEOTIDE SEQUENCE [LARGE SCALE GENOMIC DNA]</scope>
    <source>
        <strain evidence="13">M3</strain>
    </source>
</reference>
<feature type="domain" description="TonB-dependent receptor plug" evidence="11">
    <location>
        <begin position="138"/>
        <end position="246"/>
    </location>
</feature>
<evidence type="ECO:0000313" key="13">
    <source>
        <dbReference type="Proteomes" id="UP000027616"/>
    </source>
</evidence>
<dbReference type="NCBIfam" id="TIGR04057">
    <property type="entry name" value="SusC_RagA_signa"/>
    <property type="match status" value="1"/>
</dbReference>
<keyword evidence="13" id="KW-1185">Reference proteome</keyword>
<dbReference type="EMBL" id="HG934468">
    <property type="protein sequence ID" value="CDN30717.1"/>
    <property type="molecule type" value="Genomic_DNA"/>
</dbReference>
<dbReference type="Pfam" id="PF07715">
    <property type="entry name" value="Plug"/>
    <property type="match status" value="1"/>
</dbReference>
<dbReference type="NCBIfam" id="TIGR04056">
    <property type="entry name" value="OMP_RagA_SusC"/>
    <property type="match status" value="1"/>
</dbReference>
<dbReference type="eggNOG" id="COG4771">
    <property type="taxonomic scope" value="Bacteria"/>
</dbReference>
<dbReference type="PATRIC" id="fig|1433126.3.peg.609"/>
<evidence type="ECO:0000259" key="11">
    <source>
        <dbReference type="Pfam" id="PF07715"/>
    </source>
</evidence>
<dbReference type="HOGENOM" id="CLU_004317_1_1_10"/>
<keyword evidence="4 8" id="KW-0812">Transmembrane</keyword>
<dbReference type="FunFam" id="2.170.130.10:FF:000024">
    <property type="entry name" value="Outer membrane protein"/>
    <property type="match status" value="1"/>
</dbReference>
<dbReference type="Proteomes" id="UP000027616">
    <property type="component" value="Chromosome I"/>
</dbReference>
<dbReference type="GO" id="GO:0009279">
    <property type="term" value="C:cell outer membrane"/>
    <property type="evidence" value="ECO:0007669"/>
    <property type="project" value="UniProtKB-SubCell"/>
</dbReference>
<dbReference type="SUPFAM" id="SSF49464">
    <property type="entry name" value="Carboxypeptidase regulatory domain-like"/>
    <property type="match status" value="1"/>
</dbReference>
<proteinExistence type="inferred from homology"/>
<name>A0A060R6R3_9BACT</name>
<dbReference type="InterPro" id="IPR012910">
    <property type="entry name" value="Plug_dom"/>
</dbReference>
<dbReference type="InterPro" id="IPR036942">
    <property type="entry name" value="Beta-barrel_TonB_sf"/>
</dbReference>
<evidence type="ECO:0000259" key="10">
    <source>
        <dbReference type="Pfam" id="PF00593"/>
    </source>
</evidence>
<dbReference type="KEGG" id="rbc:BN938_0612"/>
<dbReference type="STRING" id="1433126.BN938_0612"/>
<gene>
    <name evidence="12" type="ORF">BN938_0612</name>
</gene>
<keyword evidence="2 8" id="KW-0813">Transport</keyword>
<protein>
    <submittedName>
        <fullName evidence="12">SusC/RagA family TonB-linked outer membrane protein</fullName>
    </submittedName>
</protein>
<accession>A0A060R6R3</accession>